<organism evidence="1 2">
    <name type="scientific">Botryotinia fuckeliana (strain T4)</name>
    <name type="common">Noble rot fungus</name>
    <name type="synonym">Botrytis cinerea</name>
    <dbReference type="NCBI Taxonomy" id="999810"/>
    <lineage>
        <taxon>Eukaryota</taxon>
        <taxon>Fungi</taxon>
        <taxon>Dikarya</taxon>
        <taxon>Ascomycota</taxon>
        <taxon>Pezizomycotina</taxon>
        <taxon>Leotiomycetes</taxon>
        <taxon>Helotiales</taxon>
        <taxon>Sclerotiniaceae</taxon>
        <taxon>Botrytis</taxon>
    </lineage>
</organism>
<evidence type="ECO:0000313" key="1">
    <source>
        <dbReference type="EMBL" id="CCD51998.1"/>
    </source>
</evidence>
<sequence length="35" mass="4050">MFDELRASFGDKYAIDWLIKALCGAKCLNKSWIEI</sequence>
<dbReference type="Proteomes" id="UP000008177">
    <property type="component" value="Unplaced contigs"/>
</dbReference>
<proteinExistence type="predicted"/>
<evidence type="ECO:0000313" key="2">
    <source>
        <dbReference type="Proteomes" id="UP000008177"/>
    </source>
</evidence>
<dbReference type="HOGENOM" id="CLU_3368393_0_0_1"/>
<dbReference type="InParanoid" id="G2YK50"/>
<name>G2YK50_BOTF4</name>
<reference evidence="2" key="1">
    <citation type="journal article" date="2011" name="PLoS Genet.">
        <title>Genomic analysis of the necrotrophic fungal pathogens Sclerotinia sclerotiorum and Botrytis cinerea.</title>
        <authorList>
            <person name="Amselem J."/>
            <person name="Cuomo C.A."/>
            <person name="van Kan J.A."/>
            <person name="Viaud M."/>
            <person name="Benito E.P."/>
            <person name="Couloux A."/>
            <person name="Coutinho P.M."/>
            <person name="de Vries R.P."/>
            <person name="Dyer P.S."/>
            <person name="Fillinger S."/>
            <person name="Fournier E."/>
            <person name="Gout L."/>
            <person name="Hahn M."/>
            <person name="Kohn L."/>
            <person name="Lapalu N."/>
            <person name="Plummer K.M."/>
            <person name="Pradier J.M."/>
            <person name="Quevillon E."/>
            <person name="Sharon A."/>
            <person name="Simon A."/>
            <person name="ten Have A."/>
            <person name="Tudzynski B."/>
            <person name="Tudzynski P."/>
            <person name="Wincker P."/>
            <person name="Andrew M."/>
            <person name="Anthouard V."/>
            <person name="Beever R.E."/>
            <person name="Beffa R."/>
            <person name="Benoit I."/>
            <person name="Bouzid O."/>
            <person name="Brault B."/>
            <person name="Chen Z."/>
            <person name="Choquer M."/>
            <person name="Collemare J."/>
            <person name="Cotton P."/>
            <person name="Danchin E.G."/>
            <person name="Da Silva C."/>
            <person name="Gautier A."/>
            <person name="Giraud C."/>
            <person name="Giraud T."/>
            <person name="Gonzalez C."/>
            <person name="Grossetete S."/>
            <person name="Guldener U."/>
            <person name="Henrissat B."/>
            <person name="Howlett B.J."/>
            <person name="Kodira C."/>
            <person name="Kretschmer M."/>
            <person name="Lappartient A."/>
            <person name="Leroch M."/>
            <person name="Levis C."/>
            <person name="Mauceli E."/>
            <person name="Neuveglise C."/>
            <person name="Oeser B."/>
            <person name="Pearson M."/>
            <person name="Poulain J."/>
            <person name="Poussereau N."/>
            <person name="Quesneville H."/>
            <person name="Rascle C."/>
            <person name="Schumacher J."/>
            <person name="Segurens B."/>
            <person name="Sexton A."/>
            <person name="Silva E."/>
            <person name="Sirven C."/>
            <person name="Soanes D.M."/>
            <person name="Talbot N.J."/>
            <person name="Templeton M."/>
            <person name="Yandava C."/>
            <person name="Yarden O."/>
            <person name="Zeng Q."/>
            <person name="Rollins J.A."/>
            <person name="Lebrun M.H."/>
            <person name="Dickman M."/>
        </authorList>
    </citation>
    <scope>NUCLEOTIDE SEQUENCE [LARGE SCALE GENOMIC DNA]</scope>
    <source>
        <strain evidence="2">T4</strain>
    </source>
</reference>
<accession>G2YK50</accession>
<gene>
    <name evidence="1" type="ORF">BofuT4_uP081570.1</name>
</gene>
<dbReference type="EMBL" id="FQ790340">
    <property type="protein sequence ID" value="CCD51998.1"/>
    <property type="molecule type" value="Genomic_DNA"/>
</dbReference>
<dbReference type="AlphaFoldDB" id="G2YK50"/>
<protein>
    <submittedName>
        <fullName evidence="1">Uncharacterized protein</fullName>
    </submittedName>
</protein>